<accession>A0ABV8FGR1</accession>
<feature type="transmembrane region" description="Helical" evidence="1">
    <location>
        <begin position="75"/>
        <end position="95"/>
    </location>
</feature>
<feature type="transmembrane region" description="Helical" evidence="1">
    <location>
        <begin position="101"/>
        <end position="124"/>
    </location>
</feature>
<feature type="transmembrane region" description="Helical" evidence="1">
    <location>
        <begin position="44"/>
        <end position="63"/>
    </location>
</feature>
<reference evidence="3" key="1">
    <citation type="journal article" date="2019" name="Int. J. Syst. Evol. Microbiol.">
        <title>The Global Catalogue of Microorganisms (GCM) 10K type strain sequencing project: providing services to taxonomists for standard genome sequencing and annotation.</title>
        <authorList>
            <consortium name="The Broad Institute Genomics Platform"/>
            <consortium name="The Broad Institute Genome Sequencing Center for Infectious Disease"/>
            <person name="Wu L."/>
            <person name="Ma J."/>
        </authorList>
    </citation>
    <scope>NUCLEOTIDE SEQUENCE [LARGE SCALE GENOMIC DNA]</scope>
    <source>
        <strain evidence="3">TBRC 1826</strain>
    </source>
</reference>
<keyword evidence="1" id="KW-0472">Membrane</keyword>
<keyword evidence="1" id="KW-1133">Transmembrane helix</keyword>
<dbReference type="EMBL" id="JBHSBH010000004">
    <property type="protein sequence ID" value="MFC3995316.1"/>
    <property type="molecule type" value="Genomic_DNA"/>
</dbReference>
<evidence type="ECO:0000256" key="1">
    <source>
        <dbReference type="SAM" id="Phobius"/>
    </source>
</evidence>
<proteinExistence type="predicted"/>
<organism evidence="2 3">
    <name type="scientific">Nocardiopsis sediminis</name>
    <dbReference type="NCBI Taxonomy" id="1778267"/>
    <lineage>
        <taxon>Bacteria</taxon>
        <taxon>Bacillati</taxon>
        <taxon>Actinomycetota</taxon>
        <taxon>Actinomycetes</taxon>
        <taxon>Streptosporangiales</taxon>
        <taxon>Nocardiopsidaceae</taxon>
        <taxon>Nocardiopsis</taxon>
    </lineage>
</organism>
<dbReference type="Proteomes" id="UP001595847">
    <property type="component" value="Unassembled WGS sequence"/>
</dbReference>
<comment type="caution">
    <text evidence="2">The sequence shown here is derived from an EMBL/GenBank/DDBJ whole genome shotgun (WGS) entry which is preliminary data.</text>
</comment>
<evidence type="ECO:0000313" key="2">
    <source>
        <dbReference type="EMBL" id="MFC3995316.1"/>
    </source>
</evidence>
<protein>
    <recommendedName>
        <fullName evidence="4">Integral membrane protein</fullName>
    </recommendedName>
</protein>
<gene>
    <name evidence="2" type="ORF">ACFOVU_05295</name>
</gene>
<evidence type="ECO:0000313" key="3">
    <source>
        <dbReference type="Proteomes" id="UP001595847"/>
    </source>
</evidence>
<keyword evidence="1" id="KW-0812">Transmembrane</keyword>
<evidence type="ECO:0008006" key="4">
    <source>
        <dbReference type="Google" id="ProtNLM"/>
    </source>
</evidence>
<dbReference type="RefSeq" id="WP_378530323.1">
    <property type="nucleotide sequence ID" value="NZ_JBHSBH010000004.1"/>
</dbReference>
<sequence length="134" mass="13244">MRTVLAPVVAAAVWLVGVVATPLASIGLATVEQLESTGGQVAWTSGPQLLVSFAMVLLAGLVYGTHRVAAPAGAAVVLALPAVQVVGVTVAGVLGDASCQVVAARCVAGLVAIAAAWLLLVRLGRGARTAAGRR</sequence>
<name>A0ABV8FGR1_9ACTN</name>
<keyword evidence="3" id="KW-1185">Reference proteome</keyword>